<dbReference type="GO" id="GO:0009399">
    <property type="term" value="P:nitrogen fixation"/>
    <property type="evidence" value="ECO:0007669"/>
    <property type="project" value="UniProtKB-UniRule"/>
</dbReference>
<reference evidence="3 4" key="1">
    <citation type="submission" date="2020-08" db="EMBL/GenBank/DDBJ databases">
        <title>Genomic Encyclopedia of Type Strains, Phase IV (KMG-IV): sequencing the most valuable type-strain genomes for metagenomic binning, comparative biology and taxonomic classification.</title>
        <authorList>
            <person name="Goeker M."/>
        </authorList>
    </citation>
    <scope>NUCLEOTIDE SEQUENCE [LARGE SCALE GENOMIC DNA]</scope>
    <source>
        <strain evidence="3 4">DSM 22975</strain>
    </source>
</reference>
<evidence type="ECO:0000313" key="4">
    <source>
        <dbReference type="Proteomes" id="UP000585721"/>
    </source>
</evidence>
<dbReference type="EMBL" id="JACHGR010000001">
    <property type="protein sequence ID" value="MBB6054197.1"/>
    <property type="molecule type" value="Genomic_DNA"/>
</dbReference>
<sequence length="105" mass="12047">MPCSCKQKKNNPPISTTDRYITFDGIDCDGNARILMSYIRSHIDDPQKTNKFWEYFKQKAAGGSGPKPDDLFLIHSNLNQIRELFELYEDNEALALLDVVEIECC</sequence>
<dbReference type="RefSeq" id="WP_188025026.1">
    <property type="nucleotide sequence ID" value="NZ_JACHGR010000001.1"/>
</dbReference>
<evidence type="ECO:0000256" key="1">
    <source>
        <dbReference type="ARBA" id="ARBA00023231"/>
    </source>
</evidence>
<name>A0A841G9A6_9GAMM</name>
<dbReference type="NCBIfam" id="NF033689">
    <property type="entry name" value="N2Fix_CO_CowN"/>
    <property type="match status" value="1"/>
</dbReference>
<organism evidence="3 4">
    <name type="scientific">Tolumonas osonensis</name>
    <dbReference type="NCBI Taxonomy" id="675874"/>
    <lineage>
        <taxon>Bacteria</taxon>
        <taxon>Pseudomonadati</taxon>
        <taxon>Pseudomonadota</taxon>
        <taxon>Gammaproteobacteria</taxon>
        <taxon>Aeromonadales</taxon>
        <taxon>Aeromonadaceae</taxon>
        <taxon>Tolumonas</taxon>
    </lineage>
</organism>
<comment type="caution">
    <text evidence="3">The sequence shown here is derived from an EMBL/GenBank/DDBJ whole genome shotgun (WGS) entry which is preliminary data.</text>
</comment>
<evidence type="ECO:0000256" key="2">
    <source>
        <dbReference type="HAMAP-Rule" id="MF_02117"/>
    </source>
</evidence>
<protein>
    <recommendedName>
        <fullName evidence="2">N(2)-fixation sustaining protein CowN</fullName>
    </recommendedName>
    <alternativeName>
        <fullName evidence="2">CO weal-nitrogenase</fullName>
    </alternativeName>
</protein>
<dbReference type="Pfam" id="PF20543">
    <property type="entry name" value="CowN"/>
    <property type="match status" value="1"/>
</dbReference>
<accession>A0A841G9A6</accession>
<dbReference type="HAMAP" id="MF_02117">
    <property type="entry name" value="CowN"/>
    <property type="match status" value="1"/>
</dbReference>
<dbReference type="AlphaFoldDB" id="A0A841G9A6"/>
<dbReference type="InterPro" id="IPR024899">
    <property type="entry name" value="CowN"/>
</dbReference>
<comment type="similarity">
    <text evidence="2">Belongs to the CowN family.</text>
</comment>
<keyword evidence="1 2" id="KW-0535">Nitrogen fixation</keyword>
<comment type="function">
    <text evidence="2">Is required to sustain N(2)-dependent growth in the presence of low levels of carbon monoxide (CO). Probably acts by protecting the N(2) fixation ability of the nitrogenase complex, which is inactivated in the presence of CO.</text>
</comment>
<proteinExistence type="inferred from homology"/>
<evidence type="ECO:0000313" key="3">
    <source>
        <dbReference type="EMBL" id="MBB6054197.1"/>
    </source>
</evidence>
<keyword evidence="4" id="KW-1185">Reference proteome</keyword>
<dbReference type="Proteomes" id="UP000585721">
    <property type="component" value="Unassembled WGS sequence"/>
</dbReference>
<gene>
    <name evidence="2" type="primary">cowN</name>
    <name evidence="3" type="ORF">HNR75_000062</name>
</gene>